<evidence type="ECO:0000313" key="1">
    <source>
        <dbReference type="EMBL" id="KAK5843420.1"/>
    </source>
</evidence>
<dbReference type="Proteomes" id="UP001358586">
    <property type="component" value="Chromosome 2"/>
</dbReference>
<gene>
    <name evidence="1" type="ORF">PVK06_005877</name>
</gene>
<name>A0ABR0QVQ5_GOSAR</name>
<dbReference type="EMBL" id="JARKNE010000002">
    <property type="protein sequence ID" value="KAK5843420.1"/>
    <property type="molecule type" value="Genomic_DNA"/>
</dbReference>
<sequence length="220" mass="25264">MGIIWPTRAGSIQGTVGEACQIEAWHCWDVERRVRTKVGEKVFEGDAVAVEERVGKLEGSMEDVKKALDVEGRIDNWKEQSRDYVKMSLNSTMDKVNELFDSHKDKLLDRNNALEAMVGEGVASAALSNEYVPELKEFVETKSACDMDNFLWRMENYFHAKGIMDDAAKVNTASLFLTDIVLLWWRGRTTNKRQGEIETWQEFQCELKGHFYPEFPEEEA</sequence>
<evidence type="ECO:0000313" key="2">
    <source>
        <dbReference type="Proteomes" id="UP001358586"/>
    </source>
</evidence>
<accession>A0ABR0QVQ5</accession>
<organism evidence="1 2">
    <name type="scientific">Gossypium arboreum</name>
    <name type="common">Tree cotton</name>
    <name type="synonym">Gossypium nanking</name>
    <dbReference type="NCBI Taxonomy" id="29729"/>
    <lineage>
        <taxon>Eukaryota</taxon>
        <taxon>Viridiplantae</taxon>
        <taxon>Streptophyta</taxon>
        <taxon>Embryophyta</taxon>
        <taxon>Tracheophyta</taxon>
        <taxon>Spermatophyta</taxon>
        <taxon>Magnoliopsida</taxon>
        <taxon>eudicotyledons</taxon>
        <taxon>Gunneridae</taxon>
        <taxon>Pentapetalae</taxon>
        <taxon>rosids</taxon>
        <taxon>malvids</taxon>
        <taxon>Malvales</taxon>
        <taxon>Malvaceae</taxon>
        <taxon>Malvoideae</taxon>
        <taxon>Gossypium</taxon>
    </lineage>
</organism>
<protein>
    <submittedName>
        <fullName evidence="1">Uncharacterized protein</fullName>
    </submittedName>
</protein>
<keyword evidence="2" id="KW-1185">Reference proteome</keyword>
<reference evidence="1 2" key="1">
    <citation type="submission" date="2023-03" db="EMBL/GenBank/DDBJ databases">
        <title>WGS of Gossypium arboreum.</title>
        <authorList>
            <person name="Yu D."/>
        </authorList>
    </citation>
    <scope>NUCLEOTIDE SEQUENCE [LARGE SCALE GENOMIC DNA]</scope>
    <source>
        <tissue evidence="1">Leaf</tissue>
    </source>
</reference>
<proteinExistence type="predicted"/>
<comment type="caution">
    <text evidence="1">The sequence shown here is derived from an EMBL/GenBank/DDBJ whole genome shotgun (WGS) entry which is preliminary data.</text>
</comment>